<keyword evidence="10" id="KW-0472">Membrane</keyword>
<dbReference type="EMBL" id="KZ107839">
    <property type="protein sequence ID" value="OSS53061.1"/>
    <property type="molecule type" value="Genomic_DNA"/>
</dbReference>
<sequence length="477" mass="52758">MAIASFMQQSDTGSPILAMAIICLLVSASIIIYGCYLHPLAHVPGSAVRVAPNEVSFATFEAETAIYAKQEDGRFSKAGTFLTLFSDLVLNAPTLITIPEPALHKKLHKVIQQAFTPQALAGQEPIQKLHIERAFPEFDEDAAKGNEIDLSDKLETMFWEIIGDLAFGEPLMAGKRPTYEHLKQLGKGSMPMVEALSFMLVLPGVAPALETARGLISAMPIPSQLSKLVPSKKLRDCIDRQDGREDFISAIMGSEKQGLTLDADAFFSNAMGLTLAGYQTTATTLASTFYHVLRFSDTYDTLCSEIRSAFTKEDDITGERLARLPFLNACIRETLRLLPPANGKTAQRTAPSCNIAGTYIPSGTIVSADLYSIQRSPEYFIDPATFRPERWLEGAEKNGFDGDNRSASRPFLIGSRACIGRHMAQQSIRLIMAKLLWRYEFKLVDRDAFVWERDAGSSLIYTDYQLMVHVKKIMVNH</sequence>
<dbReference type="InParanoid" id="A0A1Y2MAN5"/>
<evidence type="ECO:0000256" key="2">
    <source>
        <dbReference type="ARBA" id="ARBA00005179"/>
    </source>
</evidence>
<comment type="similarity">
    <text evidence="3">Belongs to the cytochrome P450 family.</text>
</comment>
<dbReference type="AlphaFoldDB" id="A0A1Y2MAN5"/>
<keyword evidence="12" id="KW-1185">Reference proteome</keyword>
<accession>A0A1Y2MAN5</accession>
<keyword evidence="4 9" id="KW-0349">Heme</keyword>
<keyword evidence="10" id="KW-1133">Transmembrane helix</keyword>
<dbReference type="OMA" id="CIGRHMA"/>
<dbReference type="PANTHER" id="PTHR24305">
    <property type="entry name" value="CYTOCHROME P450"/>
    <property type="match status" value="1"/>
</dbReference>
<reference evidence="11 12" key="1">
    <citation type="journal article" date="2017" name="Genome Announc.">
        <title>Genome sequence of the saprophytic ascomycete Epicoccum nigrum ICMP 19927 strain isolated from New Zealand.</title>
        <authorList>
            <person name="Fokin M."/>
            <person name="Fleetwood D."/>
            <person name="Weir B.S."/>
            <person name="Villas-Boas S.G."/>
        </authorList>
    </citation>
    <scope>NUCLEOTIDE SEQUENCE [LARGE SCALE GENOMIC DNA]</scope>
    <source>
        <strain evidence="11 12">ICMP 19927</strain>
    </source>
</reference>
<proteinExistence type="inferred from homology"/>
<keyword evidence="7 9" id="KW-0408">Iron</keyword>
<dbReference type="GO" id="GO:0005506">
    <property type="term" value="F:iron ion binding"/>
    <property type="evidence" value="ECO:0007669"/>
    <property type="project" value="InterPro"/>
</dbReference>
<dbReference type="InterPro" id="IPR036396">
    <property type="entry name" value="Cyt_P450_sf"/>
</dbReference>
<dbReference type="GO" id="GO:0020037">
    <property type="term" value="F:heme binding"/>
    <property type="evidence" value="ECO:0007669"/>
    <property type="project" value="InterPro"/>
</dbReference>
<organism evidence="11 12">
    <name type="scientific">Epicoccum nigrum</name>
    <name type="common">Soil fungus</name>
    <name type="synonym">Epicoccum purpurascens</name>
    <dbReference type="NCBI Taxonomy" id="105696"/>
    <lineage>
        <taxon>Eukaryota</taxon>
        <taxon>Fungi</taxon>
        <taxon>Dikarya</taxon>
        <taxon>Ascomycota</taxon>
        <taxon>Pezizomycotina</taxon>
        <taxon>Dothideomycetes</taxon>
        <taxon>Pleosporomycetidae</taxon>
        <taxon>Pleosporales</taxon>
        <taxon>Pleosporineae</taxon>
        <taxon>Didymellaceae</taxon>
        <taxon>Epicoccum</taxon>
    </lineage>
</organism>
<feature type="transmembrane region" description="Helical" evidence="10">
    <location>
        <begin position="16"/>
        <end position="36"/>
    </location>
</feature>
<gene>
    <name evidence="11" type="ORF">B5807_03078</name>
</gene>
<evidence type="ECO:0000256" key="7">
    <source>
        <dbReference type="ARBA" id="ARBA00023004"/>
    </source>
</evidence>
<protein>
    <submittedName>
        <fullName evidence="11">Uncharacterized protein</fullName>
    </submittedName>
</protein>
<evidence type="ECO:0000256" key="3">
    <source>
        <dbReference type="ARBA" id="ARBA00010617"/>
    </source>
</evidence>
<keyword evidence="6" id="KW-0560">Oxidoreductase</keyword>
<keyword evidence="5 9" id="KW-0479">Metal-binding</keyword>
<evidence type="ECO:0000313" key="11">
    <source>
        <dbReference type="EMBL" id="OSS53061.1"/>
    </source>
</evidence>
<dbReference type="InterPro" id="IPR002403">
    <property type="entry name" value="Cyt_P450_E_grp-IV"/>
</dbReference>
<dbReference type="PANTHER" id="PTHR24305:SF162">
    <property type="entry name" value="P450, PUTATIVE (EUROFUNG)-RELATED"/>
    <property type="match status" value="1"/>
</dbReference>
<comment type="pathway">
    <text evidence="2">Secondary metabolite biosynthesis.</text>
</comment>
<dbReference type="InterPro" id="IPR050121">
    <property type="entry name" value="Cytochrome_P450_monoxygenase"/>
</dbReference>
<dbReference type="PRINTS" id="PR00465">
    <property type="entry name" value="EP450IV"/>
</dbReference>
<keyword evidence="8" id="KW-0503">Monooxygenase</keyword>
<evidence type="ECO:0000256" key="4">
    <source>
        <dbReference type="ARBA" id="ARBA00022617"/>
    </source>
</evidence>
<comment type="cofactor">
    <cofactor evidence="1 9">
        <name>heme</name>
        <dbReference type="ChEBI" id="CHEBI:30413"/>
    </cofactor>
</comment>
<keyword evidence="10" id="KW-0812">Transmembrane</keyword>
<dbReference type="PRINTS" id="PR00385">
    <property type="entry name" value="P450"/>
</dbReference>
<feature type="binding site" description="axial binding residue" evidence="9">
    <location>
        <position position="418"/>
    </location>
    <ligand>
        <name>heme</name>
        <dbReference type="ChEBI" id="CHEBI:30413"/>
    </ligand>
    <ligandPart>
        <name>Fe</name>
        <dbReference type="ChEBI" id="CHEBI:18248"/>
    </ligandPart>
</feature>
<dbReference type="GO" id="GO:0016705">
    <property type="term" value="F:oxidoreductase activity, acting on paired donors, with incorporation or reduction of molecular oxygen"/>
    <property type="evidence" value="ECO:0007669"/>
    <property type="project" value="InterPro"/>
</dbReference>
<evidence type="ECO:0000256" key="1">
    <source>
        <dbReference type="ARBA" id="ARBA00001971"/>
    </source>
</evidence>
<evidence type="ECO:0000256" key="10">
    <source>
        <dbReference type="SAM" id="Phobius"/>
    </source>
</evidence>
<dbReference type="SUPFAM" id="SSF48264">
    <property type="entry name" value="Cytochrome P450"/>
    <property type="match status" value="1"/>
</dbReference>
<name>A0A1Y2MAN5_EPING</name>
<evidence type="ECO:0000256" key="6">
    <source>
        <dbReference type="ARBA" id="ARBA00023002"/>
    </source>
</evidence>
<dbReference type="GO" id="GO:0004497">
    <property type="term" value="F:monooxygenase activity"/>
    <property type="evidence" value="ECO:0007669"/>
    <property type="project" value="UniProtKB-KW"/>
</dbReference>
<evidence type="ECO:0000256" key="9">
    <source>
        <dbReference type="PIRSR" id="PIRSR602403-1"/>
    </source>
</evidence>
<evidence type="ECO:0000313" key="12">
    <source>
        <dbReference type="Proteomes" id="UP000193240"/>
    </source>
</evidence>
<evidence type="ECO:0000256" key="8">
    <source>
        <dbReference type="ARBA" id="ARBA00023033"/>
    </source>
</evidence>
<dbReference type="Pfam" id="PF00067">
    <property type="entry name" value="p450"/>
    <property type="match status" value="1"/>
</dbReference>
<dbReference type="Proteomes" id="UP000193240">
    <property type="component" value="Unassembled WGS sequence"/>
</dbReference>
<dbReference type="STRING" id="105696.A0A1Y2MAN5"/>
<evidence type="ECO:0000256" key="5">
    <source>
        <dbReference type="ARBA" id="ARBA00022723"/>
    </source>
</evidence>
<dbReference type="InterPro" id="IPR001128">
    <property type="entry name" value="Cyt_P450"/>
</dbReference>
<dbReference type="Gene3D" id="1.10.630.10">
    <property type="entry name" value="Cytochrome P450"/>
    <property type="match status" value="1"/>
</dbReference>